<dbReference type="InterPro" id="IPR009081">
    <property type="entry name" value="PP-bd_ACP"/>
</dbReference>
<dbReference type="GO" id="GO:0016787">
    <property type="term" value="F:hydrolase activity"/>
    <property type="evidence" value="ECO:0007669"/>
    <property type="project" value="UniProtKB-KW"/>
</dbReference>
<comment type="caution">
    <text evidence="5">The sequence shown here is derived from an EMBL/GenBank/DDBJ whole genome shotgun (WGS) entry which is preliminary data.</text>
</comment>
<dbReference type="PANTHER" id="PTHR43283:SF11">
    <property type="entry name" value="BETA-LACTAMASE-RELATED DOMAIN-CONTAINING PROTEIN"/>
    <property type="match status" value="1"/>
</dbReference>
<dbReference type="RefSeq" id="WP_203923084.1">
    <property type="nucleotide sequence ID" value="NZ_BONZ01000083.1"/>
</dbReference>
<feature type="domain" description="Carrier" evidence="4">
    <location>
        <begin position="7"/>
        <end position="82"/>
    </location>
</feature>
<evidence type="ECO:0000313" key="5">
    <source>
        <dbReference type="EMBL" id="GIH19631.1"/>
    </source>
</evidence>
<dbReference type="AlphaFoldDB" id="A0A8J3VVC0"/>
<protein>
    <recommendedName>
        <fullName evidence="4">Carrier domain-containing protein</fullName>
    </recommendedName>
</protein>
<dbReference type="SUPFAM" id="SSF47336">
    <property type="entry name" value="ACP-like"/>
    <property type="match status" value="1"/>
</dbReference>
<evidence type="ECO:0000256" key="3">
    <source>
        <dbReference type="ARBA" id="ARBA00022801"/>
    </source>
</evidence>
<dbReference type="Gene3D" id="1.10.1200.10">
    <property type="entry name" value="ACP-like"/>
    <property type="match status" value="1"/>
</dbReference>
<dbReference type="Pfam" id="PF00144">
    <property type="entry name" value="Beta-lactamase"/>
    <property type="match status" value="1"/>
</dbReference>
<dbReference type="InterPro" id="IPR050789">
    <property type="entry name" value="Diverse_Enzym_Activities"/>
</dbReference>
<gene>
    <name evidence="5" type="ORF">Raf01_78030</name>
</gene>
<dbReference type="Proteomes" id="UP000642748">
    <property type="component" value="Unassembled WGS sequence"/>
</dbReference>
<dbReference type="InterPro" id="IPR020806">
    <property type="entry name" value="PKS_PP-bd"/>
</dbReference>
<accession>A0A8J3VVC0</accession>
<sequence>MAGASDASGDDQLEVVRGVWRAVLNVDDVDTSTHFFRAGGTSIKGAMLLSRIRKATGVRIPVQDFLRDPTPGAIAALLTGAPQPTTAGPVSAAGGDLSADVAGMLSDAVASGRILGAQVHAIRGSQVVLDLAAGAANDQTAMTTGSTFRWFCAGKPLTALACATLVDAGALEWTQRLADHFPELRAAPVGEVTVAQLLNSTSGIVETEPLAATAEGLAALSMSGPAGTVAYYSYYSGWQVLRTLVERVTRGDFMTYFQKAVSQPLGLDATTCDPVGTAAADGHRVSQGSLEPNGWMPVSDALITPKSVGQFDVGRGFCGPARDLAAVFAEIRDGLAGAGKVLTRRIAQTLVSMSRGRVRDANTEQFLDIGLGLQLNMADVLATEKCSPASFGHIGTVRKPIAVGLYEPTRDVVVAILLRGDSPNNQILLTELIDRILVGAVST</sequence>
<evidence type="ECO:0000256" key="2">
    <source>
        <dbReference type="ARBA" id="ARBA00022553"/>
    </source>
</evidence>
<evidence type="ECO:0000313" key="6">
    <source>
        <dbReference type="Proteomes" id="UP000642748"/>
    </source>
</evidence>
<evidence type="ECO:0000259" key="4">
    <source>
        <dbReference type="PROSITE" id="PS50075"/>
    </source>
</evidence>
<name>A0A8J3VVC0_9ACTN</name>
<dbReference type="Pfam" id="PF00550">
    <property type="entry name" value="PP-binding"/>
    <property type="match status" value="1"/>
</dbReference>
<dbReference type="SMART" id="SM00823">
    <property type="entry name" value="PKS_PP"/>
    <property type="match status" value="1"/>
</dbReference>
<proteinExistence type="predicted"/>
<keyword evidence="6" id="KW-1185">Reference proteome</keyword>
<dbReference type="InterPro" id="IPR012338">
    <property type="entry name" value="Beta-lactam/transpept-like"/>
</dbReference>
<dbReference type="PROSITE" id="PS50075">
    <property type="entry name" value="CARRIER"/>
    <property type="match status" value="1"/>
</dbReference>
<dbReference type="GO" id="GO:0031177">
    <property type="term" value="F:phosphopantetheine binding"/>
    <property type="evidence" value="ECO:0007669"/>
    <property type="project" value="InterPro"/>
</dbReference>
<dbReference type="SUPFAM" id="SSF56601">
    <property type="entry name" value="beta-lactamase/transpeptidase-like"/>
    <property type="match status" value="1"/>
</dbReference>
<reference evidence="5" key="1">
    <citation type="submission" date="2021-01" db="EMBL/GenBank/DDBJ databases">
        <title>Whole genome shotgun sequence of Rugosimonospora africana NBRC 104875.</title>
        <authorList>
            <person name="Komaki H."/>
            <person name="Tamura T."/>
        </authorList>
    </citation>
    <scope>NUCLEOTIDE SEQUENCE</scope>
    <source>
        <strain evidence="5">NBRC 104875</strain>
    </source>
</reference>
<keyword evidence="1" id="KW-0596">Phosphopantetheine</keyword>
<dbReference type="PANTHER" id="PTHR43283">
    <property type="entry name" value="BETA-LACTAMASE-RELATED"/>
    <property type="match status" value="1"/>
</dbReference>
<evidence type="ECO:0000256" key="1">
    <source>
        <dbReference type="ARBA" id="ARBA00022450"/>
    </source>
</evidence>
<organism evidence="5 6">
    <name type="scientific">Rugosimonospora africana</name>
    <dbReference type="NCBI Taxonomy" id="556532"/>
    <lineage>
        <taxon>Bacteria</taxon>
        <taxon>Bacillati</taxon>
        <taxon>Actinomycetota</taxon>
        <taxon>Actinomycetes</taxon>
        <taxon>Micromonosporales</taxon>
        <taxon>Micromonosporaceae</taxon>
        <taxon>Rugosimonospora</taxon>
    </lineage>
</organism>
<dbReference type="Gene3D" id="3.40.710.10">
    <property type="entry name" value="DD-peptidase/beta-lactamase superfamily"/>
    <property type="match status" value="1"/>
</dbReference>
<dbReference type="InterPro" id="IPR001466">
    <property type="entry name" value="Beta-lactam-related"/>
</dbReference>
<dbReference type="InterPro" id="IPR036736">
    <property type="entry name" value="ACP-like_sf"/>
</dbReference>
<keyword evidence="3" id="KW-0378">Hydrolase</keyword>
<keyword evidence="2" id="KW-0597">Phosphoprotein</keyword>
<dbReference type="EMBL" id="BONZ01000083">
    <property type="protein sequence ID" value="GIH19631.1"/>
    <property type="molecule type" value="Genomic_DNA"/>
</dbReference>